<name>B4NL28_DROWI</name>
<dbReference type="GO" id="GO:2000134">
    <property type="term" value="P:negative regulation of G1/S transition of mitotic cell cycle"/>
    <property type="evidence" value="ECO:0007669"/>
    <property type="project" value="TreeGrafter"/>
</dbReference>
<accession>B4NL28</accession>
<dbReference type="GO" id="GO:0005634">
    <property type="term" value="C:nucleus"/>
    <property type="evidence" value="ECO:0007669"/>
    <property type="project" value="UniProtKB-SubCell"/>
</dbReference>
<feature type="compositionally biased region" description="Basic and acidic residues" evidence="8">
    <location>
        <begin position="787"/>
        <end position="798"/>
    </location>
</feature>
<comment type="subcellular location">
    <subcellularLocation>
        <location evidence="1">Nucleus</location>
    </subcellularLocation>
</comment>
<organism evidence="11 12">
    <name type="scientific">Drosophila willistoni</name>
    <name type="common">Fruit fly</name>
    <dbReference type="NCBI Taxonomy" id="7260"/>
    <lineage>
        <taxon>Eukaryota</taxon>
        <taxon>Metazoa</taxon>
        <taxon>Ecdysozoa</taxon>
        <taxon>Arthropoda</taxon>
        <taxon>Hexapoda</taxon>
        <taxon>Insecta</taxon>
        <taxon>Pterygota</taxon>
        <taxon>Neoptera</taxon>
        <taxon>Endopterygota</taxon>
        <taxon>Diptera</taxon>
        <taxon>Brachycera</taxon>
        <taxon>Muscomorpha</taxon>
        <taxon>Ephydroidea</taxon>
        <taxon>Drosophilidae</taxon>
        <taxon>Drosophila</taxon>
        <taxon>Sophophora</taxon>
    </lineage>
</organism>
<keyword evidence="12" id="KW-1185">Reference proteome</keyword>
<feature type="compositionally biased region" description="Polar residues" evidence="8">
    <location>
        <begin position="772"/>
        <end position="786"/>
    </location>
</feature>
<protein>
    <submittedName>
        <fullName evidence="11">Uncharacterized protein</fullName>
    </submittedName>
</protein>
<evidence type="ECO:0000313" key="11">
    <source>
        <dbReference type="EMBL" id="EDW84231.2"/>
    </source>
</evidence>
<dbReference type="PANTHER" id="PTHR13742:SF17">
    <property type="entry name" value="RE32990P-RELATED"/>
    <property type="match status" value="1"/>
</dbReference>
<evidence type="ECO:0000259" key="10">
    <source>
        <dbReference type="SMART" id="SM01368"/>
    </source>
</evidence>
<dbReference type="FunCoup" id="B4NL28">
    <property type="interactions" value="512"/>
</dbReference>
<evidence type="ECO:0000256" key="5">
    <source>
        <dbReference type="ARBA" id="ARBA00023163"/>
    </source>
</evidence>
<dbReference type="SMART" id="SM01367">
    <property type="entry name" value="DUF3452"/>
    <property type="match status" value="1"/>
</dbReference>
<dbReference type="Pfam" id="PF11934">
    <property type="entry name" value="DUF3452"/>
    <property type="match status" value="1"/>
</dbReference>
<dbReference type="SUPFAM" id="SSF47954">
    <property type="entry name" value="Cyclin-like"/>
    <property type="match status" value="2"/>
</dbReference>
<gene>
    <name evidence="11" type="primary">Dwil\GK14024</name>
    <name evidence="11" type="ORF">Dwil_GK14024</name>
</gene>
<evidence type="ECO:0000256" key="7">
    <source>
        <dbReference type="ARBA" id="ARBA00023306"/>
    </source>
</evidence>
<comment type="similarity">
    <text evidence="2">Belongs to the retinoblastoma protein (RB) family.</text>
</comment>
<sequence length="815" mass="94497">MAHTDSSEMSYIEEEIETEDDAEIKRVAQICEPLELSSYIKQNALDTYRRYNSDGGLLSADAQEWFCCSVYSCLQQAKMKDMRSKRQTANGDEQEVDTATTGMERTKSWNMSLTRLLRCFQMNMTKFLKRMEHWNWLTQQDRTFQQEIVELQRRMSITMIIQQHYQNIFNHLFVLPKDVGQEGDDGRSHYQTLYEFGWILFLVLRNELPSFVTENLVNGCQLLICVVELVYVNALEVIGSIVINQSFPGLPKDWPSPEFDSNKLDKWSALPSIMALMPELPEKGIRIMQKAFFQKSLMVLFMDQRLLGNDNTFRDLVKDGILEINLAALNRSYVHHIADISEMDERVLLCRKQGHQSEETKTETQISSSLIQLLDKKLPQVMPTIIVEALDKNSGNLLNELKTSLQNMGSQFGIMAKNCLNKQEAEARFNLASGLYYKLLKTIITSELELKPFMKITQLLEQPTFSSNFMACCLDLALYAYDEDSDQLMFPFVLSCYPDVDPYHFQKIPELVVRHHNSLLSRQLVKHLHLVEEKCLESLIFRNSSQFWKCFSSDWGSSLPSAKEVQHKKCFGEKENQPVASTTQGPYICLRKFYSLAHQRLTRLCQALYIKESYIHIWQLVEYSITFEGGKLIQQRHLDQLLLCAIHLHDRLTKERLNFSDIIQQYRRQPFGKSSVYRQVVLSEGRTGDIIAFYNQIYVKSVANYARKLLQSRRAVNTQMIRLKQTPLGHRAPLQEFTTTNVKRMCSNIFVYPPAMDRTFLKNAPEVEKTAVRQSPVQVPESSSTNDKLKRTNSEKELPVVIKRPNILRRSTSHE</sequence>
<dbReference type="GO" id="GO:0005667">
    <property type="term" value="C:transcription regulator complex"/>
    <property type="evidence" value="ECO:0007669"/>
    <property type="project" value="TreeGrafter"/>
</dbReference>
<evidence type="ECO:0000256" key="6">
    <source>
        <dbReference type="ARBA" id="ARBA00023242"/>
    </source>
</evidence>
<dbReference type="InterPro" id="IPR028309">
    <property type="entry name" value="RB_fam"/>
</dbReference>
<dbReference type="InterPro" id="IPR024599">
    <property type="entry name" value="RB_N"/>
</dbReference>
<evidence type="ECO:0000256" key="2">
    <source>
        <dbReference type="ARBA" id="ARBA00009475"/>
    </source>
</evidence>
<dbReference type="KEGG" id="dwi:6651691"/>
<reference evidence="11 12" key="1">
    <citation type="journal article" date="2007" name="Nature">
        <title>Evolution of genes and genomes on the Drosophila phylogeny.</title>
        <authorList>
            <consortium name="Drosophila 12 Genomes Consortium"/>
            <person name="Clark A.G."/>
            <person name="Eisen M.B."/>
            <person name="Smith D.R."/>
            <person name="Bergman C.M."/>
            <person name="Oliver B."/>
            <person name="Markow T.A."/>
            <person name="Kaufman T.C."/>
            <person name="Kellis M."/>
            <person name="Gelbart W."/>
            <person name="Iyer V.N."/>
            <person name="Pollard D.A."/>
            <person name="Sackton T.B."/>
            <person name="Larracuente A.M."/>
            <person name="Singh N.D."/>
            <person name="Abad J.P."/>
            <person name="Abt D.N."/>
            <person name="Adryan B."/>
            <person name="Aguade M."/>
            <person name="Akashi H."/>
            <person name="Anderson W.W."/>
            <person name="Aquadro C.F."/>
            <person name="Ardell D.H."/>
            <person name="Arguello R."/>
            <person name="Artieri C.G."/>
            <person name="Barbash D.A."/>
            <person name="Barker D."/>
            <person name="Barsanti P."/>
            <person name="Batterham P."/>
            <person name="Batzoglou S."/>
            <person name="Begun D."/>
            <person name="Bhutkar A."/>
            <person name="Blanco E."/>
            <person name="Bosak S.A."/>
            <person name="Bradley R.K."/>
            <person name="Brand A.D."/>
            <person name="Brent M.R."/>
            <person name="Brooks A.N."/>
            <person name="Brown R.H."/>
            <person name="Butlin R.K."/>
            <person name="Caggese C."/>
            <person name="Calvi B.R."/>
            <person name="Bernardo de Carvalho A."/>
            <person name="Caspi A."/>
            <person name="Castrezana S."/>
            <person name="Celniker S.E."/>
            <person name="Chang J.L."/>
            <person name="Chapple C."/>
            <person name="Chatterji S."/>
            <person name="Chinwalla A."/>
            <person name="Civetta A."/>
            <person name="Clifton S.W."/>
            <person name="Comeron J.M."/>
            <person name="Costello J.C."/>
            <person name="Coyne J.A."/>
            <person name="Daub J."/>
            <person name="David R.G."/>
            <person name="Delcher A.L."/>
            <person name="Delehaunty K."/>
            <person name="Do C.B."/>
            <person name="Ebling H."/>
            <person name="Edwards K."/>
            <person name="Eickbush T."/>
            <person name="Evans J.D."/>
            <person name="Filipski A."/>
            <person name="Findeiss S."/>
            <person name="Freyhult E."/>
            <person name="Fulton L."/>
            <person name="Fulton R."/>
            <person name="Garcia A.C."/>
            <person name="Gardiner A."/>
            <person name="Garfield D.A."/>
            <person name="Garvin B.E."/>
            <person name="Gibson G."/>
            <person name="Gilbert D."/>
            <person name="Gnerre S."/>
            <person name="Godfrey J."/>
            <person name="Good R."/>
            <person name="Gotea V."/>
            <person name="Gravely B."/>
            <person name="Greenberg A.J."/>
            <person name="Griffiths-Jones S."/>
            <person name="Gross S."/>
            <person name="Guigo R."/>
            <person name="Gustafson E.A."/>
            <person name="Haerty W."/>
            <person name="Hahn M.W."/>
            <person name="Halligan D.L."/>
            <person name="Halpern A.L."/>
            <person name="Halter G.M."/>
            <person name="Han M.V."/>
            <person name="Heger A."/>
            <person name="Hillier L."/>
            <person name="Hinrichs A.S."/>
            <person name="Holmes I."/>
            <person name="Hoskins R.A."/>
            <person name="Hubisz M.J."/>
            <person name="Hultmark D."/>
            <person name="Huntley M.A."/>
            <person name="Jaffe D.B."/>
            <person name="Jagadeeshan S."/>
            <person name="Jeck W.R."/>
            <person name="Johnson J."/>
            <person name="Jones C.D."/>
            <person name="Jordan W.C."/>
            <person name="Karpen G.H."/>
            <person name="Kataoka E."/>
            <person name="Keightley P.D."/>
            <person name="Kheradpour P."/>
            <person name="Kirkness E.F."/>
            <person name="Koerich L.B."/>
            <person name="Kristiansen K."/>
            <person name="Kudrna D."/>
            <person name="Kulathinal R.J."/>
            <person name="Kumar S."/>
            <person name="Kwok R."/>
            <person name="Lander E."/>
            <person name="Langley C.H."/>
            <person name="Lapoint R."/>
            <person name="Lazzaro B.P."/>
            <person name="Lee S.J."/>
            <person name="Levesque L."/>
            <person name="Li R."/>
            <person name="Lin C.F."/>
            <person name="Lin M.F."/>
            <person name="Lindblad-Toh K."/>
            <person name="Llopart A."/>
            <person name="Long M."/>
            <person name="Low L."/>
            <person name="Lozovsky E."/>
            <person name="Lu J."/>
            <person name="Luo M."/>
            <person name="Machado C.A."/>
            <person name="Makalowski W."/>
            <person name="Marzo M."/>
            <person name="Matsuda M."/>
            <person name="Matzkin L."/>
            <person name="McAllister B."/>
            <person name="McBride C.S."/>
            <person name="McKernan B."/>
            <person name="McKernan K."/>
            <person name="Mendez-Lago M."/>
            <person name="Minx P."/>
            <person name="Mollenhauer M.U."/>
            <person name="Montooth K."/>
            <person name="Mount S.M."/>
            <person name="Mu X."/>
            <person name="Myers E."/>
            <person name="Negre B."/>
            <person name="Newfeld S."/>
            <person name="Nielsen R."/>
            <person name="Noor M.A."/>
            <person name="O'Grady P."/>
            <person name="Pachter L."/>
            <person name="Papaceit M."/>
            <person name="Parisi M.J."/>
            <person name="Parisi M."/>
            <person name="Parts L."/>
            <person name="Pedersen J.S."/>
            <person name="Pesole G."/>
            <person name="Phillippy A.M."/>
            <person name="Ponting C.P."/>
            <person name="Pop M."/>
            <person name="Porcelli D."/>
            <person name="Powell J.R."/>
            <person name="Prohaska S."/>
            <person name="Pruitt K."/>
            <person name="Puig M."/>
            <person name="Quesneville H."/>
            <person name="Ram K.R."/>
            <person name="Rand D."/>
            <person name="Rasmussen M.D."/>
            <person name="Reed L.K."/>
            <person name="Reenan R."/>
            <person name="Reily A."/>
            <person name="Remington K.A."/>
            <person name="Rieger T.T."/>
            <person name="Ritchie M.G."/>
            <person name="Robin C."/>
            <person name="Rogers Y.H."/>
            <person name="Rohde C."/>
            <person name="Rozas J."/>
            <person name="Rubenfield M.J."/>
            <person name="Ruiz A."/>
            <person name="Russo S."/>
            <person name="Salzberg S.L."/>
            <person name="Sanchez-Gracia A."/>
            <person name="Saranga D.J."/>
            <person name="Sato H."/>
            <person name="Schaeffer S.W."/>
            <person name="Schatz M.C."/>
            <person name="Schlenke T."/>
            <person name="Schwartz R."/>
            <person name="Segarra C."/>
            <person name="Singh R.S."/>
            <person name="Sirot L."/>
            <person name="Sirota M."/>
            <person name="Sisneros N.B."/>
            <person name="Smith C.D."/>
            <person name="Smith T.F."/>
            <person name="Spieth J."/>
            <person name="Stage D.E."/>
            <person name="Stark A."/>
            <person name="Stephan W."/>
            <person name="Strausberg R.L."/>
            <person name="Strempel S."/>
            <person name="Sturgill D."/>
            <person name="Sutton G."/>
            <person name="Sutton G.G."/>
            <person name="Tao W."/>
            <person name="Teichmann S."/>
            <person name="Tobari Y.N."/>
            <person name="Tomimura Y."/>
            <person name="Tsolas J.M."/>
            <person name="Valente V.L."/>
            <person name="Venter E."/>
            <person name="Venter J.C."/>
            <person name="Vicario S."/>
            <person name="Vieira F.G."/>
            <person name="Vilella A.J."/>
            <person name="Villasante A."/>
            <person name="Walenz B."/>
            <person name="Wang J."/>
            <person name="Wasserman M."/>
            <person name="Watts T."/>
            <person name="Wilson D."/>
            <person name="Wilson R.K."/>
            <person name="Wing R.A."/>
            <person name="Wolfner M.F."/>
            <person name="Wong A."/>
            <person name="Wong G.K."/>
            <person name="Wu C.I."/>
            <person name="Wu G."/>
            <person name="Yamamoto D."/>
            <person name="Yang H.P."/>
            <person name="Yang S.P."/>
            <person name="Yorke J.A."/>
            <person name="Yoshida K."/>
            <person name="Zdobnov E."/>
            <person name="Zhang P."/>
            <person name="Zhang Y."/>
            <person name="Zimin A.V."/>
            <person name="Baldwin J."/>
            <person name="Abdouelleil A."/>
            <person name="Abdulkadir J."/>
            <person name="Abebe A."/>
            <person name="Abera B."/>
            <person name="Abreu J."/>
            <person name="Acer S.C."/>
            <person name="Aftuck L."/>
            <person name="Alexander A."/>
            <person name="An P."/>
            <person name="Anderson E."/>
            <person name="Anderson S."/>
            <person name="Arachi H."/>
            <person name="Azer M."/>
            <person name="Bachantsang P."/>
            <person name="Barry A."/>
            <person name="Bayul T."/>
            <person name="Berlin A."/>
            <person name="Bessette D."/>
            <person name="Bloom T."/>
            <person name="Blye J."/>
            <person name="Boguslavskiy L."/>
            <person name="Bonnet C."/>
            <person name="Boukhgalter B."/>
            <person name="Bourzgui I."/>
            <person name="Brown A."/>
            <person name="Cahill P."/>
            <person name="Channer S."/>
            <person name="Cheshatsang Y."/>
            <person name="Chuda L."/>
            <person name="Citroen M."/>
            <person name="Collymore A."/>
            <person name="Cooke P."/>
            <person name="Costello M."/>
            <person name="D'Aco K."/>
            <person name="Daza R."/>
            <person name="De Haan G."/>
            <person name="DeGray S."/>
            <person name="DeMaso C."/>
            <person name="Dhargay N."/>
            <person name="Dooley K."/>
            <person name="Dooley E."/>
            <person name="Doricent M."/>
            <person name="Dorje P."/>
            <person name="Dorjee K."/>
            <person name="Dupes A."/>
            <person name="Elong R."/>
            <person name="Falk J."/>
            <person name="Farina A."/>
            <person name="Faro S."/>
            <person name="Ferguson D."/>
            <person name="Fisher S."/>
            <person name="Foley C.D."/>
            <person name="Franke A."/>
            <person name="Friedrich D."/>
            <person name="Gadbois L."/>
            <person name="Gearin G."/>
            <person name="Gearin C.R."/>
            <person name="Giannoukos G."/>
            <person name="Goode T."/>
            <person name="Graham J."/>
            <person name="Grandbois E."/>
            <person name="Grewal S."/>
            <person name="Gyaltsen K."/>
            <person name="Hafez N."/>
            <person name="Hagos B."/>
            <person name="Hall J."/>
            <person name="Henson C."/>
            <person name="Hollinger A."/>
            <person name="Honan T."/>
            <person name="Huard M.D."/>
            <person name="Hughes L."/>
            <person name="Hurhula B."/>
            <person name="Husby M.E."/>
            <person name="Kamat A."/>
            <person name="Kanga B."/>
            <person name="Kashin S."/>
            <person name="Khazanovich D."/>
            <person name="Kisner P."/>
            <person name="Lance K."/>
            <person name="Lara M."/>
            <person name="Lee W."/>
            <person name="Lennon N."/>
            <person name="Letendre F."/>
            <person name="LeVine R."/>
            <person name="Lipovsky A."/>
            <person name="Liu X."/>
            <person name="Liu J."/>
            <person name="Liu S."/>
            <person name="Lokyitsang T."/>
            <person name="Lokyitsang Y."/>
            <person name="Lubonja R."/>
            <person name="Lui A."/>
            <person name="MacDonald P."/>
            <person name="Magnisalis V."/>
            <person name="Maru K."/>
            <person name="Matthews C."/>
            <person name="McCusker W."/>
            <person name="McDonough S."/>
            <person name="Mehta T."/>
            <person name="Meldrim J."/>
            <person name="Meneus L."/>
            <person name="Mihai O."/>
            <person name="Mihalev A."/>
            <person name="Mihova T."/>
            <person name="Mittelman R."/>
            <person name="Mlenga V."/>
            <person name="Montmayeur A."/>
            <person name="Mulrain L."/>
            <person name="Navidi A."/>
            <person name="Naylor J."/>
            <person name="Negash T."/>
            <person name="Nguyen T."/>
            <person name="Nguyen N."/>
            <person name="Nicol R."/>
            <person name="Norbu C."/>
            <person name="Norbu N."/>
            <person name="Novod N."/>
            <person name="O'Neill B."/>
            <person name="Osman S."/>
            <person name="Markiewicz E."/>
            <person name="Oyono O.L."/>
            <person name="Patti C."/>
            <person name="Phunkhang P."/>
            <person name="Pierre F."/>
            <person name="Priest M."/>
            <person name="Raghuraman S."/>
            <person name="Rege F."/>
            <person name="Reyes R."/>
            <person name="Rise C."/>
            <person name="Rogov P."/>
            <person name="Ross K."/>
            <person name="Ryan E."/>
            <person name="Settipalli S."/>
            <person name="Shea T."/>
            <person name="Sherpa N."/>
            <person name="Shi L."/>
            <person name="Shih D."/>
            <person name="Sparrow T."/>
            <person name="Spaulding J."/>
            <person name="Stalker J."/>
            <person name="Stange-Thomann N."/>
            <person name="Stavropoulos S."/>
            <person name="Stone C."/>
            <person name="Strader C."/>
            <person name="Tesfaye S."/>
            <person name="Thomson T."/>
            <person name="Thoulutsang Y."/>
            <person name="Thoulutsang D."/>
            <person name="Topham K."/>
            <person name="Topping I."/>
            <person name="Tsamla T."/>
            <person name="Vassiliev H."/>
            <person name="Vo A."/>
            <person name="Wangchuk T."/>
            <person name="Wangdi T."/>
            <person name="Weiand M."/>
            <person name="Wilkinson J."/>
            <person name="Wilson A."/>
            <person name="Yadav S."/>
            <person name="Young G."/>
            <person name="Yu Q."/>
            <person name="Zembek L."/>
            <person name="Zhong D."/>
            <person name="Zimmer A."/>
            <person name="Zwirko Z."/>
            <person name="Jaffe D.B."/>
            <person name="Alvarez P."/>
            <person name="Brockman W."/>
            <person name="Butler J."/>
            <person name="Chin C."/>
            <person name="Gnerre S."/>
            <person name="Grabherr M."/>
            <person name="Kleber M."/>
            <person name="Mauceli E."/>
            <person name="MacCallum I."/>
        </authorList>
    </citation>
    <scope>NUCLEOTIDE SEQUENCE [LARGE SCALE GENOMIC DNA]</scope>
    <source>
        <strain evidence="12">Tucson 14030-0811.24</strain>
    </source>
</reference>
<evidence type="ECO:0000256" key="8">
    <source>
        <dbReference type="SAM" id="MobiDB-lite"/>
    </source>
</evidence>
<keyword evidence="4" id="KW-0805">Transcription regulation</keyword>
<dbReference type="GO" id="GO:0006357">
    <property type="term" value="P:regulation of transcription by RNA polymerase II"/>
    <property type="evidence" value="ECO:0007669"/>
    <property type="project" value="InterPro"/>
</dbReference>
<feature type="domain" description="Retinoblastoma-associated protein N-terminal" evidence="9">
    <location>
        <begin position="94"/>
        <end position="233"/>
    </location>
</feature>
<keyword evidence="7" id="KW-0131">Cell cycle</keyword>
<dbReference type="eggNOG" id="KOG1010">
    <property type="taxonomic scope" value="Eukaryota"/>
</dbReference>
<dbReference type="SMART" id="SM01368">
    <property type="entry name" value="RB_A"/>
    <property type="match status" value="1"/>
</dbReference>
<evidence type="ECO:0000256" key="3">
    <source>
        <dbReference type="ARBA" id="ARBA00022491"/>
    </source>
</evidence>
<dbReference type="GO" id="GO:0030154">
    <property type="term" value="P:cell differentiation"/>
    <property type="evidence" value="ECO:0007669"/>
    <property type="project" value="TreeGrafter"/>
</dbReference>
<evidence type="ECO:0000259" key="9">
    <source>
        <dbReference type="SMART" id="SM01367"/>
    </source>
</evidence>
<dbReference type="InterPro" id="IPR002719">
    <property type="entry name" value="RB_B"/>
</dbReference>
<keyword evidence="5" id="KW-0804">Transcription</keyword>
<dbReference type="InterPro" id="IPR002720">
    <property type="entry name" value="RB_A"/>
</dbReference>
<dbReference type="PANTHER" id="PTHR13742">
    <property type="entry name" value="RETINOBLASTOMA-ASSOCIATED PROTEIN RB -RELATED"/>
    <property type="match status" value="1"/>
</dbReference>
<dbReference type="Proteomes" id="UP000007798">
    <property type="component" value="Unassembled WGS sequence"/>
</dbReference>
<dbReference type="Gene3D" id="1.10.472.140">
    <property type="match status" value="1"/>
</dbReference>
<keyword evidence="6" id="KW-0539">Nucleus</keyword>
<dbReference type="HOGENOM" id="CLU_008943_0_1_1"/>
<dbReference type="GO" id="GO:0000785">
    <property type="term" value="C:chromatin"/>
    <property type="evidence" value="ECO:0007669"/>
    <property type="project" value="TreeGrafter"/>
</dbReference>
<dbReference type="OrthoDB" id="844594at2759"/>
<dbReference type="GO" id="GO:0000977">
    <property type="term" value="F:RNA polymerase II transcription regulatory region sequence-specific DNA binding"/>
    <property type="evidence" value="ECO:0007669"/>
    <property type="project" value="TreeGrafter"/>
</dbReference>
<dbReference type="STRING" id="7260.B4NL28"/>
<evidence type="ECO:0000256" key="1">
    <source>
        <dbReference type="ARBA" id="ARBA00004123"/>
    </source>
</evidence>
<dbReference type="EMBL" id="CH964272">
    <property type="protein sequence ID" value="EDW84231.2"/>
    <property type="molecule type" value="Genomic_DNA"/>
</dbReference>
<evidence type="ECO:0000313" key="12">
    <source>
        <dbReference type="Proteomes" id="UP000007798"/>
    </source>
</evidence>
<dbReference type="InterPro" id="IPR036915">
    <property type="entry name" value="Cyclin-like_sf"/>
</dbReference>
<evidence type="ECO:0000256" key="4">
    <source>
        <dbReference type="ARBA" id="ARBA00023015"/>
    </source>
</evidence>
<dbReference type="Pfam" id="PF01858">
    <property type="entry name" value="RB_A"/>
    <property type="match status" value="1"/>
</dbReference>
<keyword evidence="3" id="KW-0678">Repressor</keyword>
<proteinExistence type="inferred from homology"/>
<dbReference type="Pfam" id="PF01857">
    <property type="entry name" value="RB_B"/>
    <property type="match status" value="1"/>
</dbReference>
<feature type="region of interest" description="Disordered" evidence="8">
    <location>
        <begin position="771"/>
        <end position="815"/>
    </location>
</feature>
<dbReference type="AlphaFoldDB" id="B4NL28"/>
<feature type="domain" description="Retinoblastoma-associated protein A-box" evidence="10">
    <location>
        <begin position="364"/>
        <end position="551"/>
    </location>
</feature>
<dbReference type="Gene3D" id="1.10.472.10">
    <property type="entry name" value="Cyclin-like"/>
    <property type="match status" value="2"/>
</dbReference>
<dbReference type="InParanoid" id="B4NL28"/>